<feature type="region of interest" description="Disordered" evidence="1">
    <location>
        <begin position="207"/>
        <end position="231"/>
    </location>
</feature>
<organism evidence="4 5">
    <name type="scientific">Reinekea marina</name>
    <dbReference type="NCBI Taxonomy" id="1310421"/>
    <lineage>
        <taxon>Bacteria</taxon>
        <taxon>Pseudomonadati</taxon>
        <taxon>Pseudomonadota</taxon>
        <taxon>Gammaproteobacteria</taxon>
        <taxon>Oceanospirillales</taxon>
        <taxon>Saccharospirillaceae</taxon>
        <taxon>Reinekea</taxon>
    </lineage>
</organism>
<dbReference type="Gene3D" id="2.60.120.1440">
    <property type="match status" value="1"/>
</dbReference>
<dbReference type="Pfam" id="PF04773">
    <property type="entry name" value="FecR"/>
    <property type="match status" value="1"/>
</dbReference>
<dbReference type="PANTHER" id="PTHR38731">
    <property type="entry name" value="LIPL45-RELATED LIPOPROTEIN-RELATED"/>
    <property type="match status" value="1"/>
</dbReference>
<evidence type="ECO:0000313" key="4">
    <source>
        <dbReference type="EMBL" id="MFC3702626.1"/>
    </source>
</evidence>
<keyword evidence="5" id="KW-1185">Reference proteome</keyword>
<evidence type="ECO:0000256" key="2">
    <source>
        <dbReference type="SAM" id="SignalP"/>
    </source>
</evidence>
<proteinExistence type="predicted"/>
<evidence type="ECO:0000259" key="3">
    <source>
        <dbReference type="Pfam" id="PF04773"/>
    </source>
</evidence>
<evidence type="ECO:0000313" key="5">
    <source>
        <dbReference type="Proteomes" id="UP001595710"/>
    </source>
</evidence>
<dbReference type="Proteomes" id="UP001595710">
    <property type="component" value="Unassembled WGS sequence"/>
</dbReference>
<protein>
    <submittedName>
        <fullName evidence="4">FecR domain-containing protein</fullName>
    </submittedName>
</protein>
<dbReference type="InterPro" id="IPR006860">
    <property type="entry name" value="FecR"/>
</dbReference>
<evidence type="ECO:0000256" key="1">
    <source>
        <dbReference type="SAM" id="MobiDB-lite"/>
    </source>
</evidence>
<feature type="domain" description="FecR protein" evidence="3">
    <location>
        <begin position="56"/>
        <end position="159"/>
    </location>
</feature>
<gene>
    <name evidence="4" type="ORF">ACFOND_13360</name>
</gene>
<keyword evidence="2" id="KW-0732">Signal</keyword>
<dbReference type="EMBL" id="JBHRYN010000014">
    <property type="protein sequence ID" value="MFC3702626.1"/>
    <property type="molecule type" value="Genomic_DNA"/>
</dbReference>
<sequence length="697" mass="74036">MNKLIQLVTVILISVMATTAFAQVGKVIIAQGETYAVDATSQSRTIKRRSVILEGDTLVTGADGEVHIRFNDNAILALRANSQLKINEYHGQSNGQPEKVLMELLSGGFRTITGSFGKSNKEAYQIRTPNASIGIRGTNYEAVISGPDLVVGVYDGGVKLQNPSGTLNLGLDSAFSFAKVASPQGPIQGLVQPPAELTEALTVSTNDVAPSTEPEEADNSEQAKVQEEDEDALNIENVTIEEETAPSQPAPVETAVRPTLNPLKTLSQSTEQAIEKLKAEANLSEYADARLTLAQLHELNNNPGVGFVVVNDHSDYMPAVFKADNLITAGPTIGGVTFDIVLTSGLGTKVIPVSIGSVTLSEATIMSAISTAIDANQDMLDGSSTLIPSNIKVSVDPSGRLTLTGFGNNDENGSLKFEINNFSGVAADVNDVKISLGLCTGDCSNTPTFTSDSHAYGSNDGATHYGYVLKGKNGPVFVNYESESITVLNGGYKTPDHVFRGHPDATNTRFNSLDTNNDGVNDIDWGFWDANTSQPAILMSDPNNATVSEKMDKGFYYVRATPAKQAVLTGLRTFDCNPCTGNNWHAQSSTGNVTSLSANLEVSFSSGEAVGNVNITDANDNAWDLTYFGMASGSKINSEFAFGTLNYQGTTYDAVGQVDGMFVGDSSQLGFLAGFGFNTTNMDNFHQSTEGVFYIPE</sequence>
<comment type="caution">
    <text evidence="4">The sequence shown here is derived from an EMBL/GenBank/DDBJ whole genome shotgun (WGS) entry which is preliminary data.</text>
</comment>
<accession>A0ABV7WTJ0</accession>
<feature type="signal peptide" evidence="2">
    <location>
        <begin position="1"/>
        <end position="22"/>
    </location>
</feature>
<feature type="chain" id="PRO_5045180306" evidence="2">
    <location>
        <begin position="23"/>
        <end position="697"/>
    </location>
</feature>
<reference evidence="5" key="1">
    <citation type="journal article" date="2019" name="Int. J. Syst. Evol. Microbiol.">
        <title>The Global Catalogue of Microorganisms (GCM) 10K type strain sequencing project: providing services to taxonomists for standard genome sequencing and annotation.</title>
        <authorList>
            <consortium name="The Broad Institute Genomics Platform"/>
            <consortium name="The Broad Institute Genome Sequencing Center for Infectious Disease"/>
            <person name="Wu L."/>
            <person name="Ma J."/>
        </authorList>
    </citation>
    <scope>NUCLEOTIDE SEQUENCE [LARGE SCALE GENOMIC DNA]</scope>
    <source>
        <strain evidence="5">CECT 8288</strain>
    </source>
</reference>
<name>A0ABV7WTJ0_9GAMM</name>
<dbReference type="RefSeq" id="WP_377363249.1">
    <property type="nucleotide sequence ID" value="NZ_JBHRYN010000014.1"/>
</dbReference>